<dbReference type="InterPro" id="IPR029132">
    <property type="entry name" value="CBAH/NAAA_C"/>
</dbReference>
<reference evidence="4" key="1">
    <citation type="submission" date="2024-06" db="EMBL/GenBank/DDBJ databases">
        <title>Lacrimispora cavernae sp. nov., a novel anaerobe isolated from bat guano pile inside a cave.</title>
        <authorList>
            <person name="Miller S.L."/>
            <person name="Lu N."/>
            <person name="King J."/>
            <person name="Sankaranarayanan K."/>
            <person name="Lawson P.A."/>
        </authorList>
    </citation>
    <scope>NUCLEOTIDE SEQUENCE</scope>
    <source>
        <strain evidence="4">BS-2</strain>
    </source>
</reference>
<evidence type="ECO:0000313" key="4">
    <source>
        <dbReference type="EMBL" id="XBS53125.1"/>
    </source>
</evidence>
<proteinExistence type="inferred from homology"/>
<evidence type="ECO:0000256" key="2">
    <source>
        <dbReference type="ARBA" id="ARBA00022801"/>
    </source>
</evidence>
<dbReference type="PANTHER" id="PTHR35527">
    <property type="entry name" value="CHOLOYLGLYCINE HYDROLASE"/>
    <property type="match status" value="1"/>
</dbReference>
<dbReference type="PANTHER" id="PTHR35527:SF2">
    <property type="entry name" value="HYDROLASE"/>
    <property type="match status" value="1"/>
</dbReference>
<dbReference type="Gene3D" id="3.60.60.10">
    <property type="entry name" value="Penicillin V Acylase, Chain A"/>
    <property type="match status" value="1"/>
</dbReference>
<accession>A0AAU7PLK7</accession>
<evidence type="ECO:0000259" key="3">
    <source>
        <dbReference type="Pfam" id="PF02275"/>
    </source>
</evidence>
<evidence type="ECO:0000256" key="1">
    <source>
        <dbReference type="ARBA" id="ARBA00006625"/>
    </source>
</evidence>
<dbReference type="EMBL" id="CP157940">
    <property type="protein sequence ID" value="XBS53125.1"/>
    <property type="molecule type" value="Genomic_DNA"/>
</dbReference>
<gene>
    <name evidence="4" type="ORF">ABFV83_15005</name>
</gene>
<name>A0AAU7PLK7_9FIRM</name>
<dbReference type="AlphaFoldDB" id="A0AAU7PLK7"/>
<comment type="similarity">
    <text evidence="1">Belongs to the peptidase C59 family.</text>
</comment>
<dbReference type="InterPro" id="IPR052193">
    <property type="entry name" value="Peptidase_C59"/>
</dbReference>
<dbReference type="Pfam" id="PF02275">
    <property type="entry name" value="CBAH"/>
    <property type="match status" value="1"/>
</dbReference>
<dbReference type="RefSeq" id="WP_349944940.1">
    <property type="nucleotide sequence ID" value="NZ_CP157940.1"/>
</dbReference>
<organism evidence="4">
    <name type="scientific">Lacrimispora sp. BS-2</name>
    <dbReference type="NCBI Taxonomy" id="3151850"/>
    <lineage>
        <taxon>Bacteria</taxon>
        <taxon>Bacillati</taxon>
        <taxon>Bacillota</taxon>
        <taxon>Clostridia</taxon>
        <taxon>Lachnospirales</taxon>
        <taxon>Lachnospiraceae</taxon>
        <taxon>Lacrimispora</taxon>
    </lineage>
</organism>
<keyword evidence="2 4" id="KW-0378">Hydrolase</keyword>
<dbReference type="CDD" id="cd00542">
    <property type="entry name" value="Ntn_PVA"/>
    <property type="match status" value="1"/>
</dbReference>
<dbReference type="GO" id="GO:0016787">
    <property type="term" value="F:hydrolase activity"/>
    <property type="evidence" value="ECO:0007669"/>
    <property type="project" value="UniProtKB-KW"/>
</dbReference>
<dbReference type="SUPFAM" id="SSF56235">
    <property type="entry name" value="N-terminal nucleophile aminohydrolases (Ntn hydrolases)"/>
    <property type="match status" value="1"/>
</dbReference>
<feature type="domain" description="Choloylglycine hydrolase/NAAA C-terminal" evidence="3">
    <location>
        <begin position="2"/>
        <end position="306"/>
    </location>
</feature>
<protein>
    <submittedName>
        <fullName evidence="4">Choloylglycine hydrolase family protein</fullName>
    </submittedName>
</protein>
<sequence length="330" mass="36902">MCTAITLQFGGTENLFGRTMDFSYGIEPKLYVVPKNYAWQNALTGCKFHNTYSFIGIGQEKEDMLAFFDGVNEQGFAAAALYFAGFAKYSEQADSKRDAVSSLDFLHYILGKCGSLKDLKRALDNVSIIGVPDPVTQTIAPLHWIATDRTGESVVIEQTEDGLRLLKNPIGVLANSPDFQWHMTNLRNYMAASPIQTKETSWGNVKLKPFGQGGGTLPLPGGYTSPERFVKTAYQKTHIQPPKNQIEGINACFHIMEGVSVPKGAIITDRNTCDYTKYTAFINTNTCQYFFKTYDNLQIGTATLWDNDRLLRQPHCIGELKRPVVFQEMK</sequence>
<dbReference type="InterPro" id="IPR029055">
    <property type="entry name" value="Ntn_hydrolases_N"/>
</dbReference>